<dbReference type="CDD" id="cd07521">
    <property type="entry name" value="HAD_FCP1-like"/>
    <property type="match status" value="1"/>
</dbReference>
<dbReference type="SUPFAM" id="SSF52113">
    <property type="entry name" value="BRCT domain"/>
    <property type="match status" value="1"/>
</dbReference>
<dbReference type="InterPro" id="IPR004274">
    <property type="entry name" value="FCP1_dom"/>
</dbReference>
<comment type="caution">
    <text evidence="7">The sequence shown here is derived from an EMBL/GenBank/DDBJ whole genome shotgun (WGS) entry which is preliminary data.</text>
</comment>
<evidence type="ECO:0000256" key="3">
    <source>
        <dbReference type="ARBA" id="ARBA00022801"/>
    </source>
</evidence>
<keyword evidence="3" id="KW-0378">Hydrolase</keyword>
<protein>
    <recommendedName>
        <fullName evidence="2">protein-serine/threonine phosphatase</fullName>
        <ecNumber evidence="2">3.1.3.16</ecNumber>
    </recommendedName>
</protein>
<dbReference type="OrthoDB" id="10249888at2759"/>
<dbReference type="PANTHER" id="PTHR23081:SF36">
    <property type="entry name" value="RNA POLYMERASE II SUBUNIT A C-TERMINAL DOMAIN PHOSPHATASE"/>
    <property type="match status" value="1"/>
</dbReference>
<dbReference type="InterPro" id="IPR023214">
    <property type="entry name" value="HAD_sf"/>
</dbReference>
<name>A0A1D3D1H6_9EIME</name>
<sequence>MRDAFRARGRGRGGGGWRGSQRTTVAEPHQQQWKGGFGLVTGSDTRHFNPREARARPEREAEPPHGALPLHPSVPHRRRQQGQGLRRERTAPYEPRAALGAHGGPSTGARGPSLVVGSSGGAEVEAVSGTLADGATLSACVPPSVCCISYADQLIDYYTGKICPRRFCAAYKEVCKLLRLSEVPPRPAGSVFPPTSSTRGAPDAGDAEQVTYDISPPNGGVPQGSMLEADEMSEVSQVEEGEVDEEAPGVHGAHHNPPSQAGNLGGTPLEQGITSRAASHVSTDASQRVMQGVSPVTPSLQHQGNIGLNTSRRDPRLAARARAEVCGQQQDAVPVQVPVVTELQKPQPEGQGSIEAQQQQQQLPKSDPTSLPPALRRQPLLSGKLPLLLDLDNTLLHAQAVGVAGYRLALEDWLDEDGLPEAYKFELPCNRKVYYLKLRPGLRRFLKALAPVFELSIYTNATQEYADLVVAILDPDRSLFGDRIVARESSGRGEQTENKTVRCLYGDLDRRCVVAFDDRQNIWTDLPVAHVVKAQHYDFFDSSRPELLSHYPHLPIEETIAAIAENPRQRATALEKSSPVPAAKKHQLFRPYDWDRHMQHMVNIFLKVHQEFFKDPWHANVGTIISGFQSRTLAGVGLFLTGYRKSFAPGSLVADCEERQAELAQRLGATVYRRFDEPGVTHVMAGKSNTNNMLALKEGSFQHLKKVHTLWLFSCESVWAKAPESCFDADALCALYDNQPPCAPFKDHWMHMADFTPPPAVAPAHPLPLRDRLPVREFLGTGPYSDGATLISPFEEIIFLWRPEKQPIRQLYSKASTQHNTQPHSTDAQQQQLLSARPESQRSDQGGEEVRALNDRQEAEVMPFCNFQVYAV</sequence>
<evidence type="ECO:0000256" key="1">
    <source>
        <dbReference type="ARBA" id="ARBA00004123"/>
    </source>
</evidence>
<dbReference type="GeneID" id="34622220"/>
<keyword evidence="8" id="KW-1185">Reference proteome</keyword>
<comment type="catalytic activity">
    <reaction evidence="6">
        <text>O-phospho-L-threonyl-[protein] + H2O = L-threonyl-[protein] + phosphate</text>
        <dbReference type="Rhea" id="RHEA:47004"/>
        <dbReference type="Rhea" id="RHEA-COMP:11060"/>
        <dbReference type="Rhea" id="RHEA-COMP:11605"/>
        <dbReference type="ChEBI" id="CHEBI:15377"/>
        <dbReference type="ChEBI" id="CHEBI:30013"/>
        <dbReference type="ChEBI" id="CHEBI:43474"/>
        <dbReference type="ChEBI" id="CHEBI:61977"/>
        <dbReference type="EC" id="3.1.3.16"/>
    </reaction>
</comment>
<dbReference type="InterPro" id="IPR039189">
    <property type="entry name" value="Fcp1"/>
</dbReference>
<dbReference type="Gene3D" id="3.40.50.1000">
    <property type="entry name" value="HAD superfamily/HAD-like"/>
    <property type="match status" value="1"/>
</dbReference>
<comment type="catalytic activity">
    <reaction evidence="5">
        <text>O-phospho-L-seryl-[protein] + H2O = L-seryl-[protein] + phosphate</text>
        <dbReference type="Rhea" id="RHEA:20629"/>
        <dbReference type="Rhea" id="RHEA-COMP:9863"/>
        <dbReference type="Rhea" id="RHEA-COMP:11604"/>
        <dbReference type="ChEBI" id="CHEBI:15377"/>
        <dbReference type="ChEBI" id="CHEBI:29999"/>
        <dbReference type="ChEBI" id="CHEBI:43474"/>
        <dbReference type="ChEBI" id="CHEBI:83421"/>
        <dbReference type="EC" id="3.1.3.16"/>
    </reaction>
</comment>
<dbReference type="InterPro" id="IPR001357">
    <property type="entry name" value="BRCT_dom"/>
</dbReference>
<dbReference type="Pfam" id="PF03031">
    <property type="entry name" value="NIF"/>
    <property type="match status" value="1"/>
</dbReference>
<gene>
    <name evidence="7" type="ORF">cyc_05948</name>
</gene>
<dbReference type="Gene3D" id="1.10.287.10">
    <property type="entry name" value="S15/NS1, RNA-binding"/>
    <property type="match status" value="1"/>
</dbReference>
<dbReference type="InterPro" id="IPR036412">
    <property type="entry name" value="HAD-like_sf"/>
</dbReference>
<dbReference type="SMART" id="SM00577">
    <property type="entry name" value="CPDc"/>
    <property type="match status" value="1"/>
</dbReference>
<reference evidence="7 8" key="1">
    <citation type="journal article" date="2016" name="BMC Genomics">
        <title>Comparative genomics reveals Cyclospora cayetanensis possesses coccidia-like metabolism and invasion components but unique surface antigens.</title>
        <authorList>
            <person name="Liu S."/>
            <person name="Wang L."/>
            <person name="Zheng H."/>
            <person name="Xu Z."/>
            <person name="Roellig D.M."/>
            <person name="Li N."/>
            <person name="Frace M.A."/>
            <person name="Tang K."/>
            <person name="Arrowood M.J."/>
            <person name="Moss D.M."/>
            <person name="Zhang L."/>
            <person name="Feng Y."/>
            <person name="Xiao L."/>
        </authorList>
    </citation>
    <scope>NUCLEOTIDE SEQUENCE [LARGE SCALE GENOMIC DNA]</scope>
    <source>
        <strain evidence="7 8">CHN_HEN01</strain>
    </source>
</reference>
<evidence type="ECO:0000256" key="6">
    <source>
        <dbReference type="ARBA" id="ARBA00048336"/>
    </source>
</evidence>
<proteinExistence type="predicted"/>
<comment type="subcellular location">
    <subcellularLocation>
        <location evidence="1">Nucleus</location>
    </subcellularLocation>
</comment>
<organism evidence="7 8">
    <name type="scientific">Cyclospora cayetanensis</name>
    <dbReference type="NCBI Taxonomy" id="88456"/>
    <lineage>
        <taxon>Eukaryota</taxon>
        <taxon>Sar</taxon>
        <taxon>Alveolata</taxon>
        <taxon>Apicomplexa</taxon>
        <taxon>Conoidasida</taxon>
        <taxon>Coccidia</taxon>
        <taxon>Eucoccidiorida</taxon>
        <taxon>Eimeriorina</taxon>
        <taxon>Eimeriidae</taxon>
        <taxon>Cyclospora</taxon>
    </lineage>
</organism>
<dbReference type="AlphaFoldDB" id="A0A1D3D1H6"/>
<dbReference type="VEuPathDB" id="ToxoDB:LOC34622220"/>
<dbReference type="GO" id="GO:0008420">
    <property type="term" value="F:RNA polymerase II CTD heptapeptide repeat phosphatase activity"/>
    <property type="evidence" value="ECO:0007669"/>
    <property type="project" value="InterPro"/>
</dbReference>
<evidence type="ECO:0000256" key="4">
    <source>
        <dbReference type="ARBA" id="ARBA00023242"/>
    </source>
</evidence>
<evidence type="ECO:0000256" key="2">
    <source>
        <dbReference type="ARBA" id="ARBA00013081"/>
    </source>
</evidence>
<dbReference type="EMBL" id="JROU02001144">
    <property type="protein sequence ID" value="OEH77297.1"/>
    <property type="molecule type" value="Genomic_DNA"/>
</dbReference>
<dbReference type="EC" id="3.1.3.16" evidence="2"/>
<dbReference type="InterPro" id="IPR036420">
    <property type="entry name" value="BRCT_dom_sf"/>
</dbReference>
<evidence type="ECO:0000313" key="8">
    <source>
        <dbReference type="Proteomes" id="UP000095192"/>
    </source>
</evidence>
<dbReference type="PROSITE" id="PS50969">
    <property type="entry name" value="FCP1"/>
    <property type="match status" value="1"/>
</dbReference>
<evidence type="ECO:0000256" key="5">
    <source>
        <dbReference type="ARBA" id="ARBA00047761"/>
    </source>
</evidence>
<dbReference type="VEuPathDB" id="ToxoDB:cyc_05948"/>
<keyword evidence="4" id="KW-0539">Nucleus</keyword>
<dbReference type="SUPFAM" id="SSF56784">
    <property type="entry name" value="HAD-like"/>
    <property type="match status" value="1"/>
</dbReference>
<dbReference type="Gene3D" id="3.40.50.10190">
    <property type="entry name" value="BRCT domain"/>
    <property type="match status" value="1"/>
</dbReference>
<dbReference type="PROSITE" id="PS50172">
    <property type="entry name" value="BRCT"/>
    <property type="match status" value="1"/>
</dbReference>
<dbReference type="PANTHER" id="PTHR23081">
    <property type="entry name" value="RNA POLYMERASE II CTD PHOSPHATASE"/>
    <property type="match status" value="1"/>
</dbReference>
<dbReference type="Proteomes" id="UP000095192">
    <property type="component" value="Unassembled WGS sequence"/>
</dbReference>
<accession>A0A1D3D1H6</accession>
<evidence type="ECO:0000313" key="7">
    <source>
        <dbReference type="EMBL" id="OEH77297.1"/>
    </source>
</evidence>
<dbReference type="GO" id="GO:0005634">
    <property type="term" value="C:nucleus"/>
    <property type="evidence" value="ECO:0007669"/>
    <property type="project" value="UniProtKB-SubCell"/>
</dbReference>